<protein>
    <recommendedName>
        <fullName evidence="3">DUF4219 domain-containing protein</fullName>
    </recommendedName>
</protein>
<sequence>MEQNESVHSLFYAGVEKVVGNNYNYWKLCMEAYLQGHDLWSLISGDETEILADNPQNAELRRKWNIKCGKALFALRTSISREYIEHVCDVKSSKQVWETLERLFTKKNNMQLQYLENERAGTKLDTEEPVSNARLRQYLIRGLQGWPNQSTIIELENLLSNQVAIHKQVANNNNSTSQVEDVLYTKDQGKKNYSSK</sequence>
<evidence type="ECO:0000313" key="1">
    <source>
        <dbReference type="EMBL" id="KAK9192891.1"/>
    </source>
</evidence>
<dbReference type="PANTHER" id="PTHR47481">
    <property type="match status" value="1"/>
</dbReference>
<organism evidence="1 2">
    <name type="scientific">Citrus x changshan-huyou</name>
    <dbReference type="NCBI Taxonomy" id="2935761"/>
    <lineage>
        <taxon>Eukaryota</taxon>
        <taxon>Viridiplantae</taxon>
        <taxon>Streptophyta</taxon>
        <taxon>Embryophyta</taxon>
        <taxon>Tracheophyta</taxon>
        <taxon>Spermatophyta</taxon>
        <taxon>Magnoliopsida</taxon>
        <taxon>eudicotyledons</taxon>
        <taxon>Gunneridae</taxon>
        <taxon>Pentapetalae</taxon>
        <taxon>rosids</taxon>
        <taxon>malvids</taxon>
        <taxon>Sapindales</taxon>
        <taxon>Rutaceae</taxon>
        <taxon>Aurantioideae</taxon>
        <taxon>Citrus</taxon>
    </lineage>
</organism>
<dbReference type="Proteomes" id="UP001428341">
    <property type="component" value="Unassembled WGS sequence"/>
</dbReference>
<keyword evidence="2" id="KW-1185">Reference proteome</keyword>
<accession>A0AAP0M095</accession>
<gene>
    <name evidence="1" type="ORF">WN944_003584</name>
</gene>
<reference evidence="1 2" key="1">
    <citation type="submission" date="2024-05" db="EMBL/GenBank/DDBJ databases">
        <title>Haplotype-resolved chromosome-level genome assembly of Huyou (Citrus changshanensis).</title>
        <authorList>
            <person name="Miao C."/>
            <person name="Chen W."/>
            <person name="Wu Y."/>
            <person name="Wang L."/>
            <person name="Zhao S."/>
            <person name="Grierson D."/>
            <person name="Xu C."/>
            <person name="Chen K."/>
        </authorList>
    </citation>
    <scope>NUCLEOTIDE SEQUENCE [LARGE SCALE GENOMIC DNA]</scope>
    <source>
        <strain evidence="1">01-14</strain>
        <tissue evidence="1">Leaf</tissue>
    </source>
</reference>
<dbReference type="Pfam" id="PF14223">
    <property type="entry name" value="Retrotran_gag_2"/>
    <property type="match status" value="1"/>
</dbReference>
<proteinExistence type="predicted"/>
<comment type="caution">
    <text evidence="1">The sequence shown here is derived from an EMBL/GenBank/DDBJ whole genome shotgun (WGS) entry which is preliminary data.</text>
</comment>
<name>A0AAP0M095_9ROSI</name>
<dbReference type="PANTHER" id="PTHR47481:SF14">
    <property type="entry name" value="RETROTRANSPOSON COPIA-LIKE N-TERMINAL DOMAIN-CONTAINING PROTEIN"/>
    <property type="match status" value="1"/>
</dbReference>
<dbReference type="EMBL" id="JBCGBO010000006">
    <property type="protein sequence ID" value="KAK9192891.1"/>
    <property type="molecule type" value="Genomic_DNA"/>
</dbReference>
<evidence type="ECO:0008006" key="3">
    <source>
        <dbReference type="Google" id="ProtNLM"/>
    </source>
</evidence>
<dbReference type="AlphaFoldDB" id="A0AAP0M095"/>
<evidence type="ECO:0000313" key="2">
    <source>
        <dbReference type="Proteomes" id="UP001428341"/>
    </source>
</evidence>